<name>A0A6J6I9J2_9ZZZZ</name>
<sequence length="362" mass="39451">MSVEETEFPVALRGYERGPVDDALLDLRKQVLQLSAQNSQLANELRETTKALESAREELQEAGKPTYTGVGARAALILSTAEDQAAHLLAEAEREAERKRKAVALEVEAQHGEAKGYYDSLVSEAQRRSDRIIGAARSDYDEIIAKAKQEAARIADEAMREAGSIRGAISTEVAKMRAAARRDIASTKAEVERDLAERKLIAFRENSRNLDFDSAAALLTEQARIDLELELTARRAEAEAEYLKKHQEAVSTTQKYLDDANSQLSNALTRANAARLEAETLEAAAISFNQQTTTLSRQKADAIIAAADAEARSIVATAQIAAAREIAQATEATVKISAERDSVDVYLKNLRAVLDNAGTPRT</sequence>
<protein>
    <submittedName>
        <fullName evidence="2">Unannotated protein</fullName>
    </submittedName>
</protein>
<proteinExistence type="predicted"/>
<accession>A0A6J6I9J2</accession>
<evidence type="ECO:0000256" key="1">
    <source>
        <dbReference type="SAM" id="Coils"/>
    </source>
</evidence>
<evidence type="ECO:0000313" key="2">
    <source>
        <dbReference type="EMBL" id="CAB4623191.1"/>
    </source>
</evidence>
<feature type="coiled-coil region" evidence="1">
    <location>
        <begin position="24"/>
        <end position="109"/>
    </location>
</feature>
<dbReference type="AlphaFoldDB" id="A0A6J6I9J2"/>
<gene>
    <name evidence="2" type="ORF">UFOPK2001_00005</name>
</gene>
<organism evidence="2">
    <name type="scientific">freshwater metagenome</name>
    <dbReference type="NCBI Taxonomy" id="449393"/>
    <lineage>
        <taxon>unclassified sequences</taxon>
        <taxon>metagenomes</taxon>
        <taxon>ecological metagenomes</taxon>
    </lineage>
</organism>
<reference evidence="2" key="1">
    <citation type="submission" date="2020-05" db="EMBL/GenBank/DDBJ databases">
        <authorList>
            <person name="Chiriac C."/>
            <person name="Salcher M."/>
            <person name="Ghai R."/>
            <person name="Kavagutti S V."/>
        </authorList>
    </citation>
    <scope>NUCLEOTIDE SEQUENCE</scope>
</reference>
<feature type="coiled-coil region" evidence="1">
    <location>
        <begin position="257"/>
        <end position="284"/>
    </location>
</feature>
<keyword evidence="1" id="KW-0175">Coiled coil</keyword>
<dbReference type="EMBL" id="CAEZVN010000001">
    <property type="protein sequence ID" value="CAB4623191.1"/>
    <property type="molecule type" value="Genomic_DNA"/>
</dbReference>